<proteinExistence type="predicted"/>
<dbReference type="PANTHER" id="PTHR32343:SF22">
    <property type="entry name" value="LD29830P"/>
    <property type="match status" value="1"/>
</dbReference>
<dbReference type="Proteomes" id="UP000285301">
    <property type="component" value="Unassembled WGS sequence"/>
</dbReference>
<dbReference type="InterPro" id="IPR012677">
    <property type="entry name" value="Nucleotide-bd_a/b_plait_sf"/>
</dbReference>
<protein>
    <submittedName>
        <fullName evidence="4">Serine/arginine-rich splicing factor 11-like protein</fullName>
    </submittedName>
</protein>
<feature type="domain" description="RRM" evidence="3">
    <location>
        <begin position="133"/>
        <end position="208"/>
    </location>
</feature>
<dbReference type="InterPro" id="IPR035979">
    <property type="entry name" value="RBD_domain_sf"/>
</dbReference>
<evidence type="ECO:0000256" key="1">
    <source>
        <dbReference type="ARBA" id="ARBA00022884"/>
    </source>
</evidence>
<dbReference type="STRING" id="1965070.A0A3S3NYY5"/>
<dbReference type="Pfam" id="PF00076">
    <property type="entry name" value="RRM_1"/>
    <property type="match status" value="1"/>
</dbReference>
<keyword evidence="1 2" id="KW-0694">RNA-binding</keyword>
<dbReference type="Gene3D" id="3.30.70.330">
    <property type="match status" value="1"/>
</dbReference>
<evidence type="ECO:0000259" key="3">
    <source>
        <dbReference type="PROSITE" id="PS50102"/>
    </source>
</evidence>
<dbReference type="PROSITE" id="PS50102">
    <property type="entry name" value="RRM"/>
    <property type="match status" value="1"/>
</dbReference>
<dbReference type="CDD" id="cd12260">
    <property type="entry name" value="RRM2_SREK1"/>
    <property type="match status" value="1"/>
</dbReference>
<sequence>MNTLFSFVGTVKDICMYPKDDSSQQTSKVCYVKFSDPRNVDVAQHLTNTVFIDRALVVTAFAEGKIPDESTAMSLANSGLSGGSNSGVVSQVVTTGQSQVITTIDPRLTALGLPQYPPLPANMDPSKIEEIRRTVYIGNVDSSISAEQLLKFFNQIGEVKYVRMAGDEVQPSRFAFVEFTEQSSVANALQYNGVVLGGRPLKINHSNNAIVKPQTKSTEAAQKEIEEAMKRILMKQKPGAFLVRDQDLGLKREVVQDLDVVLVPLAEDQLREKEEKENHVDEEVEVGIAIGVVKDEVDRIQELEIEKLMIPREKEISEEQGRNQKALKDIIPESLHLRHEEGGLGVEDDDLVRDPILEAIAIRKEKIKIEAEAVKDIEKRGENVEIEMKVLRGKNLESFGTTMKKKKVMILMMTMRKGVLK</sequence>
<dbReference type="GO" id="GO:0003723">
    <property type="term" value="F:RNA binding"/>
    <property type="evidence" value="ECO:0007669"/>
    <property type="project" value="UniProtKB-UniRule"/>
</dbReference>
<accession>A0A3S3NYY5</accession>
<gene>
    <name evidence="4" type="ORF">B4U79_05440</name>
</gene>
<keyword evidence="5" id="KW-1185">Reference proteome</keyword>
<dbReference type="EMBL" id="NCKU01005406">
    <property type="protein sequence ID" value="RWS04607.1"/>
    <property type="molecule type" value="Genomic_DNA"/>
</dbReference>
<dbReference type="OrthoDB" id="7763451at2759"/>
<evidence type="ECO:0000313" key="5">
    <source>
        <dbReference type="Proteomes" id="UP000285301"/>
    </source>
</evidence>
<dbReference type="InterPro" id="IPR034192">
    <property type="entry name" value="SREK1_RRM2"/>
</dbReference>
<dbReference type="PANTHER" id="PTHR32343">
    <property type="entry name" value="SERINE/ARGININE-RICH SPLICING FACTOR"/>
    <property type="match status" value="1"/>
</dbReference>
<reference evidence="4 5" key="1">
    <citation type="journal article" date="2018" name="Gigascience">
        <title>Genomes of trombidid mites reveal novel predicted allergens and laterally-transferred genes associated with secondary metabolism.</title>
        <authorList>
            <person name="Dong X."/>
            <person name="Chaisiri K."/>
            <person name="Xia D."/>
            <person name="Armstrong S.D."/>
            <person name="Fang Y."/>
            <person name="Donnelly M.J."/>
            <person name="Kadowaki T."/>
            <person name="McGarry J.W."/>
            <person name="Darby A.C."/>
            <person name="Makepeace B.L."/>
        </authorList>
    </citation>
    <scope>NUCLEOTIDE SEQUENCE [LARGE SCALE GENOMIC DNA]</scope>
    <source>
        <strain evidence="4">UoL-WK</strain>
    </source>
</reference>
<evidence type="ECO:0000256" key="2">
    <source>
        <dbReference type="PROSITE-ProRule" id="PRU00176"/>
    </source>
</evidence>
<name>A0A3S3NYY5_9ACAR</name>
<evidence type="ECO:0000313" key="4">
    <source>
        <dbReference type="EMBL" id="RWS04607.1"/>
    </source>
</evidence>
<dbReference type="SMART" id="SM00360">
    <property type="entry name" value="RRM"/>
    <property type="match status" value="1"/>
</dbReference>
<dbReference type="AlphaFoldDB" id="A0A3S3NYY5"/>
<organism evidence="4 5">
    <name type="scientific">Dinothrombium tinctorium</name>
    <dbReference type="NCBI Taxonomy" id="1965070"/>
    <lineage>
        <taxon>Eukaryota</taxon>
        <taxon>Metazoa</taxon>
        <taxon>Ecdysozoa</taxon>
        <taxon>Arthropoda</taxon>
        <taxon>Chelicerata</taxon>
        <taxon>Arachnida</taxon>
        <taxon>Acari</taxon>
        <taxon>Acariformes</taxon>
        <taxon>Trombidiformes</taxon>
        <taxon>Prostigmata</taxon>
        <taxon>Anystina</taxon>
        <taxon>Parasitengona</taxon>
        <taxon>Trombidioidea</taxon>
        <taxon>Trombidiidae</taxon>
        <taxon>Dinothrombium</taxon>
    </lineage>
</organism>
<dbReference type="SUPFAM" id="SSF54928">
    <property type="entry name" value="RNA-binding domain, RBD"/>
    <property type="match status" value="2"/>
</dbReference>
<dbReference type="InterPro" id="IPR000504">
    <property type="entry name" value="RRM_dom"/>
</dbReference>
<comment type="caution">
    <text evidence="4">The sequence shown here is derived from an EMBL/GenBank/DDBJ whole genome shotgun (WGS) entry which is preliminary data.</text>
</comment>